<feature type="compositionally biased region" description="Low complexity" evidence="1">
    <location>
        <begin position="86"/>
        <end position="99"/>
    </location>
</feature>
<protein>
    <submittedName>
        <fullName evidence="3">Uncharacterized protein</fullName>
    </submittedName>
</protein>
<feature type="transmembrane region" description="Helical" evidence="2">
    <location>
        <begin position="44"/>
        <end position="67"/>
    </location>
</feature>
<keyword evidence="2" id="KW-0812">Transmembrane</keyword>
<evidence type="ECO:0000256" key="1">
    <source>
        <dbReference type="SAM" id="MobiDB-lite"/>
    </source>
</evidence>
<proteinExistence type="predicted"/>
<comment type="caution">
    <text evidence="3">The sequence shown here is derived from an EMBL/GenBank/DDBJ whole genome shotgun (WGS) entry which is preliminary data.</text>
</comment>
<organism evidence="3 4">
    <name type="scientific">Leucobacter soli</name>
    <dbReference type="NCBI Taxonomy" id="2812850"/>
    <lineage>
        <taxon>Bacteria</taxon>
        <taxon>Bacillati</taxon>
        <taxon>Actinomycetota</taxon>
        <taxon>Actinomycetes</taxon>
        <taxon>Micrococcales</taxon>
        <taxon>Microbacteriaceae</taxon>
        <taxon>Leucobacter</taxon>
    </lineage>
</organism>
<accession>A0A916JXR7</accession>
<sequence length="1046" mass="108398">MHTRIAPGHQPKVIENLWPYELRICHGYSRTEPYTRRMKQRKTAVVALSGILAISLVVALAPSLALADEPSPEAPAEQTPSPPTPAAEATPQEPDTAAEQSEPRPEPLEVTAGGAETAKGGDLVSLSKPLTVRGSKTLGSSWSSVAITTQKSLPDALAGSVLVSVKASGAKKSGSVSIRAKGYTGSGAVVVSYRKTASATNLSLVKVGLGGAIQVRASAGSPKVLVKVLGWVPTTSALVVPEKAPLLAAVSVSKSTKTVKVAGISGIPKGAASVIVAVRTSKAKAGTLALSTRGASRPARGIGFATAGQTSFAVVTPDASGRISLSALSGKASVRLQVLGWSAGTTTLVAPARPTGGKLSSTSKKKITIAGTSGIPKSAKAVAVTLNAPKGWSVKIWANSRGTGTPLVSAVSTGAAQQVWVPVPKDRAIAVQAKAPKTKSKKKTNAVATTMFGGYIDAASADQMLSITPKAGTHLLSAGDVLAEREGGIIDLAASSGGAQVGDHLFVRSAQSAPYLGRVVASEALGNGRTRVTLQSINSLSESFDEYDAHFAGEIEDSQQVASPAASGSVVPGASAIPGMPGSIGMDFLESEHWNCGGSVDPREIISVGVAYEGSVNLDVSLSGRSIDFSSKGAISITFTFLGGASVSCTVSGEFPGGIPIPGTGLTIEFGGEGVVQVSNPSSEDGGSLSVTGGIRAYTGFYYIDGEKGGTGTANPFAVFRAADDREATAQLDLGLTTSVTIADVPFVPEPYEVEAGLTTGVSFRMEAPSPNDDPYHRTLRGPRCIDLTATPFVKFGAKVAIVLAPDITFELDPIEGDPRLLYAGPCIGYTGTVTTVISWPEAPTGSCTAEHCGLEQRIDRTMTKTLIGQAADFGRFYDWTSGPWGAPISQPYTWQYSQNDYAKWSHDPCWAGLGCGEILCQAETTSTGTGTVGWNPDNPTEAWFLNGYDSPNFATDRDGVPIGTVPQTVKTTPVSGDGGTYCPPDTTTSGVNPQMWSTAYFEGALNPLLITRPTINLTLTGMYSQWRPELTYTTTVNLVRHEYQR</sequence>
<keyword evidence="2" id="KW-1133">Transmembrane helix</keyword>
<gene>
    <name evidence="3" type="ORF">LEUCIP111803_01588</name>
</gene>
<evidence type="ECO:0000256" key="2">
    <source>
        <dbReference type="SAM" id="Phobius"/>
    </source>
</evidence>
<feature type="compositionally biased region" description="Low complexity" evidence="1">
    <location>
        <begin position="68"/>
        <end position="79"/>
    </location>
</feature>
<name>A0A916JXR7_9MICO</name>
<keyword evidence="2" id="KW-0472">Membrane</keyword>
<feature type="region of interest" description="Disordered" evidence="1">
    <location>
        <begin position="68"/>
        <end position="122"/>
    </location>
</feature>
<keyword evidence="4" id="KW-1185">Reference proteome</keyword>
<evidence type="ECO:0000313" key="4">
    <source>
        <dbReference type="Proteomes" id="UP000693892"/>
    </source>
</evidence>
<evidence type="ECO:0000313" key="3">
    <source>
        <dbReference type="EMBL" id="CAG7612608.1"/>
    </source>
</evidence>
<dbReference type="EMBL" id="CAJVAP010000016">
    <property type="protein sequence ID" value="CAG7612608.1"/>
    <property type="molecule type" value="Genomic_DNA"/>
</dbReference>
<dbReference type="AlphaFoldDB" id="A0A916JXR7"/>
<dbReference type="Proteomes" id="UP000693892">
    <property type="component" value="Unassembled WGS sequence"/>
</dbReference>
<reference evidence="3" key="1">
    <citation type="submission" date="2021-06" db="EMBL/GenBank/DDBJ databases">
        <authorList>
            <person name="Criscuolo A."/>
        </authorList>
    </citation>
    <scope>NUCLEOTIDE SEQUENCE</scope>
    <source>
        <strain evidence="3">CIP111803</strain>
    </source>
</reference>